<accession>U4KU79</accession>
<dbReference type="Proteomes" id="UP000018144">
    <property type="component" value="Unassembled WGS sequence"/>
</dbReference>
<sequence length="385" mass="43879">MTSNDIELGLLQPQSGIENIEEKVFRMFERFIGEIYRVNDGGQVPATIVSFMKVMSGCRETRFSWLGVRQSLLTFDEGELHSYELRDISIQARWSFGANTTVWPTAILLAAYILSWDVKDPEAFLGPQMMSIHPGSAQAYRNLEPVGAKALWQGSKVNDRHGSITLKWLQRPPKFHKWRFWPNNQEDYSPRPRVAYADLYLNKNSDRHSIHFDPLLCFGSGVTFDAFRKNVKDVDIQAGASFASYAFGQLLLLVLEDSVSFLEHIANDIDVAKYSSLSDPNKNVANFLNSVEEHLHVIPDVLNRAFETLENISSTICDDDSDTPWTILSNRKLSNMPDNVTGKQDIRMIFDSLIEQSKLLLNEANRVNGNVKHSLSLFHYTWLKK</sequence>
<evidence type="ECO:0000313" key="2">
    <source>
        <dbReference type="Proteomes" id="UP000018144"/>
    </source>
</evidence>
<organism evidence="1 2">
    <name type="scientific">Pyronema omphalodes (strain CBS 100304)</name>
    <name type="common">Pyronema confluens</name>
    <dbReference type="NCBI Taxonomy" id="1076935"/>
    <lineage>
        <taxon>Eukaryota</taxon>
        <taxon>Fungi</taxon>
        <taxon>Dikarya</taxon>
        <taxon>Ascomycota</taxon>
        <taxon>Pezizomycotina</taxon>
        <taxon>Pezizomycetes</taxon>
        <taxon>Pezizales</taxon>
        <taxon>Pyronemataceae</taxon>
        <taxon>Pyronema</taxon>
    </lineage>
</organism>
<proteinExistence type="predicted"/>
<evidence type="ECO:0000313" key="1">
    <source>
        <dbReference type="EMBL" id="CCX04813.1"/>
    </source>
</evidence>
<dbReference type="AlphaFoldDB" id="U4KU79"/>
<reference evidence="1 2" key="1">
    <citation type="journal article" date="2013" name="PLoS Genet.">
        <title>The genome and development-dependent transcriptomes of Pyronema confluens: a window into fungal evolution.</title>
        <authorList>
            <person name="Traeger S."/>
            <person name="Altegoer F."/>
            <person name="Freitag M."/>
            <person name="Gabaldon T."/>
            <person name="Kempken F."/>
            <person name="Kumar A."/>
            <person name="Marcet-Houben M."/>
            <person name="Poggeler S."/>
            <person name="Stajich J.E."/>
            <person name="Nowrousian M."/>
        </authorList>
    </citation>
    <scope>NUCLEOTIDE SEQUENCE [LARGE SCALE GENOMIC DNA]</scope>
    <source>
        <strain evidence="2">CBS 100304</strain>
        <tissue evidence="1">Vegetative mycelium</tissue>
    </source>
</reference>
<name>U4KU79_PYROM</name>
<keyword evidence="2" id="KW-1185">Reference proteome</keyword>
<dbReference type="EMBL" id="HF935218">
    <property type="protein sequence ID" value="CCX04813.1"/>
    <property type="molecule type" value="Genomic_DNA"/>
</dbReference>
<protein>
    <submittedName>
        <fullName evidence="1">Uncharacterized protein</fullName>
    </submittedName>
</protein>
<gene>
    <name evidence="1" type="ORF">PCON_03795</name>
</gene>